<dbReference type="GO" id="GO:0051015">
    <property type="term" value="F:actin filament binding"/>
    <property type="evidence" value="ECO:0007669"/>
    <property type="project" value="TreeGrafter"/>
</dbReference>
<dbReference type="SMR" id="A0A1I7S064"/>
<sequence>MLASTAQLAQFEEIKADDLDSPKTQQEGMSPKSADIDYVQESNSPEQSDMRRTNSQGLSNAESSSMGSSSNNSAEQGNDESPKSEQRCSFDINSMFNNNNEKSASPLEQLSQQLGITMSNSSDFSPCSFSSSSLGLAGSPASFGGVETNALFQLGQLLGQQNQPVSSAENIFNFNGLDQKRQQNNRNIGSKNGADDKKRSYPYTFQFCVLCNKNVHSSKLPCHIRQCHVSKPMFQCPSCDFTSTYSKNNVKSHMVSLHGLAGEPISYMDQYAGQVEEYMKKCFPNVRGRGRPVHDRTSPRNNPAQQASMAAQAALQNQKMHLNGGPVRQTGRQQRHKPSPINGIGMGNNKINEMCIQMLQGNKGTVEKNNCLPQMNPLAYFQSLGYFNQMMGQTPYLNRFNPFEQKKESEVSQPKNEQITMEQLLQEFSTFIPQNENQKSFIENSSTTSSSSSAVPPDSKEDSMDTVVVQGTHETPKYLSNLLKIATLTKHQTKSTVFANIQENGDILEQVDVASLSNLESHVLLTPEQSQRISEVRLNLQLQAFEVLFAIHRLDLDVLPLSKVNLVLSIAPTEVDSKRFSAFEQKNQRNLSEEEDFVFQLSRVERLRERLTLMQFIGGFESLLKKLNQRISDLQNASQFLVNSSEFRLLLQLILAILNVANGNQSLDLIHGFRTSKLPEMCNQKLSNGQSLMESLVYMVNKNVPEIRNFANGNDLIDGAANIEVSGLEKLMKILERGRALVETELKVGTQTDNLTEFALKVESEVINFKEKMTQLTDNLARTLEFFGESSALSPEFPDFSTKVQTFFKQIARFCRNFQSSLMSI</sequence>
<dbReference type="GO" id="GO:0016477">
    <property type="term" value="P:cell migration"/>
    <property type="evidence" value="ECO:0007669"/>
    <property type="project" value="TreeGrafter"/>
</dbReference>
<dbReference type="InterPro" id="IPR042201">
    <property type="entry name" value="FH2_Formin_sf"/>
</dbReference>
<feature type="compositionally biased region" description="Basic and acidic residues" evidence="3">
    <location>
        <begin position="12"/>
        <end position="21"/>
    </location>
</feature>
<dbReference type="PANTHER" id="PTHR45857">
    <property type="entry name" value="FORMIN-LIKE PROTEIN"/>
    <property type="match status" value="1"/>
</dbReference>
<reference evidence="9" key="1">
    <citation type="submission" date="2016-11" db="UniProtKB">
        <authorList>
            <consortium name="WormBaseParasite"/>
        </authorList>
    </citation>
    <scope>IDENTIFICATION</scope>
</reference>
<dbReference type="AlphaFoldDB" id="A0A1I7S064"/>
<dbReference type="Proteomes" id="UP000095284">
    <property type="component" value="Unplaced"/>
</dbReference>
<dbReference type="OrthoDB" id="1668162at2759"/>
<dbReference type="SUPFAM" id="SSF101447">
    <property type="entry name" value="Formin homology 2 domain (FH2 domain)"/>
    <property type="match status" value="1"/>
</dbReference>
<dbReference type="SMART" id="SM00498">
    <property type="entry name" value="FH2"/>
    <property type="match status" value="1"/>
</dbReference>
<dbReference type="EMBL" id="CAJFDI010000003">
    <property type="protein sequence ID" value="CAD5222027.1"/>
    <property type="molecule type" value="Genomic_DNA"/>
</dbReference>
<feature type="region of interest" description="Disordered" evidence="3">
    <location>
        <begin position="1"/>
        <end position="86"/>
    </location>
</feature>
<evidence type="ECO:0000256" key="3">
    <source>
        <dbReference type="SAM" id="MobiDB-lite"/>
    </source>
</evidence>
<dbReference type="EMBL" id="CAJFCV020000003">
    <property type="protein sequence ID" value="CAG9108986.1"/>
    <property type="molecule type" value="Genomic_DNA"/>
</dbReference>
<evidence type="ECO:0000256" key="2">
    <source>
        <dbReference type="SAM" id="Coils"/>
    </source>
</evidence>
<dbReference type="eggNOG" id="KOG1923">
    <property type="taxonomic scope" value="Eukaryota"/>
</dbReference>
<dbReference type="GO" id="GO:0005829">
    <property type="term" value="C:cytosol"/>
    <property type="evidence" value="ECO:0007669"/>
    <property type="project" value="TreeGrafter"/>
</dbReference>
<name>A0A1I7S064_BURXY</name>
<dbReference type="PROSITE" id="PS51444">
    <property type="entry name" value="FH2"/>
    <property type="match status" value="1"/>
</dbReference>
<dbReference type="Gene3D" id="1.20.58.2220">
    <property type="entry name" value="Formin, FH2 domain"/>
    <property type="match status" value="1"/>
</dbReference>
<feature type="compositionally biased region" description="Low complexity" evidence="3">
    <location>
        <begin position="59"/>
        <end position="73"/>
    </location>
</feature>
<dbReference type="GO" id="GO:0008360">
    <property type="term" value="P:regulation of cell shape"/>
    <property type="evidence" value="ECO:0007669"/>
    <property type="project" value="TreeGrafter"/>
</dbReference>
<gene>
    <name evidence="5" type="ORF">BXYJ_LOCUS6995</name>
</gene>
<feature type="compositionally biased region" description="Polar residues" evidence="3">
    <location>
        <begin position="40"/>
        <end position="58"/>
    </location>
</feature>
<comment type="similarity">
    <text evidence="1">Belongs to the formin homology family.</text>
</comment>
<feature type="region of interest" description="Disordered" evidence="3">
    <location>
        <begin position="288"/>
        <end position="313"/>
    </location>
</feature>
<dbReference type="InterPro" id="IPR015425">
    <property type="entry name" value="FH2_Formin"/>
</dbReference>
<protein>
    <submittedName>
        <fullName evidence="5">(pine wood nematode) hypothetical protein</fullName>
    </submittedName>
    <submittedName>
        <fullName evidence="9">FH2 domain-containing protein</fullName>
    </submittedName>
</protein>
<dbReference type="Proteomes" id="UP000582659">
    <property type="component" value="Unassembled WGS sequence"/>
</dbReference>
<evidence type="ECO:0000313" key="9">
    <source>
        <dbReference type="WBParaSite" id="BXY_0638700.1"/>
    </source>
</evidence>
<proteinExistence type="inferred from homology"/>
<feature type="region of interest" description="Disordered" evidence="3">
    <location>
        <begin position="441"/>
        <end position="464"/>
    </location>
</feature>
<dbReference type="PANTHER" id="PTHR45857:SF8">
    <property type="entry name" value="FORMIN-HOMOLOGY AND ZINC FINGER DOMAINS PROTEIN 1"/>
    <property type="match status" value="1"/>
</dbReference>
<keyword evidence="8" id="KW-1185">Reference proteome</keyword>
<evidence type="ECO:0000313" key="8">
    <source>
        <dbReference type="Proteomes" id="UP000659654"/>
    </source>
</evidence>
<dbReference type="InterPro" id="IPR043592">
    <property type="entry name" value="FMNL_animal"/>
</dbReference>
<keyword evidence="2" id="KW-0175">Coiled coil</keyword>
<evidence type="ECO:0000259" key="4">
    <source>
        <dbReference type="PROSITE" id="PS51444"/>
    </source>
</evidence>
<evidence type="ECO:0000313" key="5">
    <source>
        <dbReference type="EMBL" id="CAD5222027.1"/>
    </source>
</evidence>
<organism evidence="7 9">
    <name type="scientific">Bursaphelenchus xylophilus</name>
    <name type="common">Pinewood nematode worm</name>
    <name type="synonym">Aphelenchoides xylophilus</name>
    <dbReference type="NCBI Taxonomy" id="6326"/>
    <lineage>
        <taxon>Eukaryota</taxon>
        <taxon>Metazoa</taxon>
        <taxon>Ecdysozoa</taxon>
        <taxon>Nematoda</taxon>
        <taxon>Chromadorea</taxon>
        <taxon>Rhabditida</taxon>
        <taxon>Tylenchina</taxon>
        <taxon>Tylenchomorpha</taxon>
        <taxon>Aphelenchoidea</taxon>
        <taxon>Aphelenchoididae</taxon>
        <taxon>Bursaphelenchus</taxon>
    </lineage>
</organism>
<dbReference type="WBParaSite" id="BXY_0638700.1">
    <property type="protein sequence ID" value="BXY_0638700.1"/>
    <property type="gene ID" value="BXY_0638700"/>
</dbReference>
<evidence type="ECO:0000313" key="7">
    <source>
        <dbReference type="Proteomes" id="UP000095284"/>
    </source>
</evidence>
<dbReference type="GO" id="GO:0030866">
    <property type="term" value="P:cortical actin cytoskeleton organization"/>
    <property type="evidence" value="ECO:0007669"/>
    <property type="project" value="TreeGrafter"/>
</dbReference>
<feature type="coiled-coil region" evidence="2">
    <location>
        <begin position="617"/>
        <end position="644"/>
    </location>
</feature>
<dbReference type="Gene3D" id="3.30.160.60">
    <property type="entry name" value="Classic Zinc Finger"/>
    <property type="match status" value="1"/>
</dbReference>
<feature type="domain" description="FH2" evidence="4">
    <location>
        <begin position="451"/>
        <end position="825"/>
    </location>
</feature>
<feature type="compositionally biased region" description="Low complexity" evidence="3">
    <location>
        <begin position="304"/>
        <end position="313"/>
    </location>
</feature>
<dbReference type="Proteomes" id="UP000659654">
    <property type="component" value="Unassembled WGS sequence"/>
</dbReference>
<accession>A0A1I7S064</accession>
<evidence type="ECO:0000256" key="1">
    <source>
        <dbReference type="ARBA" id="ARBA00023449"/>
    </source>
</evidence>
<evidence type="ECO:0000313" key="6">
    <source>
        <dbReference type="EMBL" id="CAG9108986.1"/>
    </source>
</evidence>
<feature type="region of interest" description="Disordered" evidence="3">
    <location>
        <begin position="326"/>
        <end position="346"/>
    </location>
</feature>
<dbReference type="Pfam" id="PF02181">
    <property type="entry name" value="FH2"/>
    <property type="match status" value="1"/>
</dbReference>
<reference evidence="6" key="2">
    <citation type="submission" date="2020-08" db="EMBL/GenBank/DDBJ databases">
        <authorList>
            <person name="Kikuchi T."/>
        </authorList>
    </citation>
    <scope>NUCLEOTIDE SEQUENCE</scope>
    <source>
        <strain evidence="5">Ka4C1</strain>
    </source>
</reference>